<evidence type="ECO:0000256" key="4">
    <source>
        <dbReference type="ARBA" id="ARBA00023136"/>
    </source>
</evidence>
<feature type="region of interest" description="Disordered" evidence="5">
    <location>
        <begin position="17"/>
        <end position="57"/>
    </location>
</feature>
<evidence type="ECO:0000313" key="7">
    <source>
        <dbReference type="EMBL" id="KAK4174804.1"/>
    </source>
</evidence>
<evidence type="ECO:0000256" key="2">
    <source>
        <dbReference type="ARBA" id="ARBA00022692"/>
    </source>
</evidence>
<reference evidence="7" key="2">
    <citation type="submission" date="2023-05" db="EMBL/GenBank/DDBJ databases">
        <authorList>
            <consortium name="Lawrence Berkeley National Laboratory"/>
            <person name="Steindorff A."/>
            <person name="Hensen N."/>
            <person name="Bonometti L."/>
            <person name="Westerberg I."/>
            <person name="Brannstrom I.O."/>
            <person name="Guillou S."/>
            <person name="Cros-Aarteil S."/>
            <person name="Calhoun S."/>
            <person name="Haridas S."/>
            <person name="Kuo A."/>
            <person name="Mondo S."/>
            <person name="Pangilinan J."/>
            <person name="Riley R."/>
            <person name="Labutti K."/>
            <person name="Andreopoulos B."/>
            <person name="Lipzen A."/>
            <person name="Chen C."/>
            <person name="Yanf M."/>
            <person name="Daum C."/>
            <person name="Ng V."/>
            <person name="Clum A."/>
            <person name="Ohm R."/>
            <person name="Martin F."/>
            <person name="Silar P."/>
            <person name="Natvig D."/>
            <person name="Lalanne C."/>
            <person name="Gautier V."/>
            <person name="Ament-Velasquez S.L."/>
            <person name="Kruys A."/>
            <person name="Hutchinson M.I."/>
            <person name="Powell A.J."/>
            <person name="Barry K."/>
            <person name="Miller A.N."/>
            <person name="Grigoriev I.V."/>
            <person name="Debuchy R."/>
            <person name="Gladieux P."/>
            <person name="Thoren M.H."/>
            <person name="Johannesson H."/>
        </authorList>
    </citation>
    <scope>NUCLEOTIDE SEQUENCE</scope>
    <source>
        <strain evidence="7">CBS 892.96</strain>
    </source>
</reference>
<feature type="transmembrane region" description="Helical" evidence="6">
    <location>
        <begin position="252"/>
        <end position="273"/>
    </location>
</feature>
<dbReference type="Proteomes" id="UP001302321">
    <property type="component" value="Unassembled WGS sequence"/>
</dbReference>
<dbReference type="AlphaFoldDB" id="A0AAN7A674"/>
<name>A0AAN7A674_9PEZI</name>
<dbReference type="Pfam" id="PF04479">
    <property type="entry name" value="RTA1"/>
    <property type="match status" value="1"/>
</dbReference>
<keyword evidence="2 6" id="KW-0812">Transmembrane</keyword>
<keyword evidence="8" id="KW-1185">Reference proteome</keyword>
<evidence type="ECO:0000256" key="1">
    <source>
        <dbReference type="ARBA" id="ARBA00004141"/>
    </source>
</evidence>
<comment type="caution">
    <text evidence="7">The sequence shown here is derived from an EMBL/GenBank/DDBJ whole genome shotgun (WGS) entry which is preliminary data.</text>
</comment>
<accession>A0AAN7A674</accession>
<dbReference type="PANTHER" id="PTHR31465:SF35">
    <property type="entry name" value="RTA1 DOMAIN PROTEIN-RELATED"/>
    <property type="match status" value="1"/>
</dbReference>
<evidence type="ECO:0000256" key="6">
    <source>
        <dbReference type="SAM" id="Phobius"/>
    </source>
</evidence>
<dbReference type="EMBL" id="MU866263">
    <property type="protein sequence ID" value="KAK4174804.1"/>
    <property type="molecule type" value="Genomic_DNA"/>
</dbReference>
<feature type="transmembrane region" description="Helical" evidence="6">
    <location>
        <begin position="191"/>
        <end position="211"/>
    </location>
</feature>
<feature type="compositionally biased region" description="Polar residues" evidence="5">
    <location>
        <begin position="17"/>
        <end position="30"/>
    </location>
</feature>
<organism evidence="7 8">
    <name type="scientific">Triangularia setosa</name>
    <dbReference type="NCBI Taxonomy" id="2587417"/>
    <lineage>
        <taxon>Eukaryota</taxon>
        <taxon>Fungi</taxon>
        <taxon>Dikarya</taxon>
        <taxon>Ascomycota</taxon>
        <taxon>Pezizomycotina</taxon>
        <taxon>Sordariomycetes</taxon>
        <taxon>Sordariomycetidae</taxon>
        <taxon>Sordariales</taxon>
        <taxon>Podosporaceae</taxon>
        <taxon>Triangularia</taxon>
    </lineage>
</organism>
<sequence length="484" mass="53587">MPTDKNLRIILGKNIVQSKQKHQQTPSPWGSSAWGDEAEAHAAGWRPPESRMPVPISENGSITSADDIQALLGPENFSPVMSGISAPLSSIFDDLESLDDSDPNIVKVQVFPGLDFGISSLGVHPNIPLRAFTPPFIEHHHRSFTLRFATFLLSSESSQQPAATFINKSARSMADEAPLPEYRLYDYDPNLPANVVFTVLFSLVTIGQFYFLIRKRTWYFLAFAIACLFEAIGYAARCIAVNEAPNFTLTPFLIQTLFILLAPALMAASIYMVLGRLIRLLDAHEYAIVRTKWLTKIFVVGDVLSFMTQSAGGGLMAQAKTPDAMKRAEGIVLGGLAIQIVFFGMFIVTTIIFHRRISTRPTERSFRVEGPWRQLILALYISSVLIMVRSVFRMIEFGAGKQSILMQKEIFLLALDGVLMFLVGLVFLWKFPGDVLVGYKEVWQTTDEETLGSRGEGIPMVGGGKTAYQGVRGGEQGRYSTSVQ</sequence>
<comment type="subcellular location">
    <subcellularLocation>
        <location evidence="1">Membrane</location>
        <topology evidence="1">Multi-pass membrane protein</topology>
    </subcellularLocation>
</comment>
<evidence type="ECO:0000313" key="8">
    <source>
        <dbReference type="Proteomes" id="UP001302321"/>
    </source>
</evidence>
<keyword evidence="3 6" id="KW-1133">Transmembrane helix</keyword>
<dbReference type="InterPro" id="IPR007568">
    <property type="entry name" value="RTA1"/>
</dbReference>
<feature type="transmembrane region" description="Helical" evidence="6">
    <location>
        <begin position="218"/>
        <end position="240"/>
    </location>
</feature>
<keyword evidence="4 6" id="KW-0472">Membrane</keyword>
<evidence type="ECO:0000256" key="5">
    <source>
        <dbReference type="SAM" id="MobiDB-lite"/>
    </source>
</evidence>
<evidence type="ECO:0000256" key="3">
    <source>
        <dbReference type="ARBA" id="ARBA00022989"/>
    </source>
</evidence>
<proteinExistence type="predicted"/>
<feature type="transmembrane region" description="Helical" evidence="6">
    <location>
        <begin position="293"/>
        <end position="311"/>
    </location>
</feature>
<feature type="transmembrane region" description="Helical" evidence="6">
    <location>
        <begin position="410"/>
        <end position="429"/>
    </location>
</feature>
<protein>
    <submittedName>
        <fullName evidence="7">RTA1 like protein-domain-containing protein</fullName>
    </submittedName>
</protein>
<dbReference type="PANTHER" id="PTHR31465">
    <property type="entry name" value="PROTEIN RTA1-RELATED"/>
    <property type="match status" value="1"/>
</dbReference>
<gene>
    <name evidence="7" type="ORF">QBC36DRAFT_302529</name>
</gene>
<feature type="transmembrane region" description="Helical" evidence="6">
    <location>
        <begin position="331"/>
        <end position="354"/>
    </location>
</feature>
<reference evidence="7" key="1">
    <citation type="journal article" date="2023" name="Mol. Phylogenet. Evol.">
        <title>Genome-scale phylogeny and comparative genomics of the fungal order Sordariales.</title>
        <authorList>
            <person name="Hensen N."/>
            <person name="Bonometti L."/>
            <person name="Westerberg I."/>
            <person name="Brannstrom I.O."/>
            <person name="Guillou S."/>
            <person name="Cros-Aarteil S."/>
            <person name="Calhoun S."/>
            <person name="Haridas S."/>
            <person name="Kuo A."/>
            <person name="Mondo S."/>
            <person name="Pangilinan J."/>
            <person name="Riley R."/>
            <person name="LaButti K."/>
            <person name="Andreopoulos B."/>
            <person name="Lipzen A."/>
            <person name="Chen C."/>
            <person name="Yan M."/>
            <person name="Daum C."/>
            <person name="Ng V."/>
            <person name="Clum A."/>
            <person name="Steindorff A."/>
            <person name="Ohm R.A."/>
            <person name="Martin F."/>
            <person name="Silar P."/>
            <person name="Natvig D.O."/>
            <person name="Lalanne C."/>
            <person name="Gautier V."/>
            <person name="Ament-Velasquez S.L."/>
            <person name="Kruys A."/>
            <person name="Hutchinson M.I."/>
            <person name="Powell A.J."/>
            <person name="Barry K."/>
            <person name="Miller A.N."/>
            <person name="Grigoriev I.V."/>
            <person name="Debuchy R."/>
            <person name="Gladieux P."/>
            <person name="Hiltunen Thoren M."/>
            <person name="Johannesson H."/>
        </authorList>
    </citation>
    <scope>NUCLEOTIDE SEQUENCE</scope>
    <source>
        <strain evidence="7">CBS 892.96</strain>
    </source>
</reference>
<feature type="transmembrane region" description="Helical" evidence="6">
    <location>
        <begin position="375"/>
        <end position="395"/>
    </location>
</feature>
<dbReference type="GO" id="GO:0016020">
    <property type="term" value="C:membrane"/>
    <property type="evidence" value="ECO:0007669"/>
    <property type="project" value="UniProtKB-SubCell"/>
</dbReference>